<gene>
    <name evidence="1" type="ORF">RFI_31564</name>
</gene>
<evidence type="ECO:0000313" key="1">
    <source>
        <dbReference type="EMBL" id="ETO05831.1"/>
    </source>
</evidence>
<keyword evidence="2" id="KW-1185">Reference proteome</keyword>
<organism evidence="1 2">
    <name type="scientific">Reticulomyxa filosa</name>
    <dbReference type="NCBI Taxonomy" id="46433"/>
    <lineage>
        <taxon>Eukaryota</taxon>
        <taxon>Sar</taxon>
        <taxon>Rhizaria</taxon>
        <taxon>Retaria</taxon>
        <taxon>Foraminifera</taxon>
        <taxon>Monothalamids</taxon>
        <taxon>Reticulomyxidae</taxon>
        <taxon>Reticulomyxa</taxon>
    </lineage>
</organism>
<reference evidence="1 2" key="1">
    <citation type="journal article" date="2013" name="Curr. Biol.">
        <title>The Genome of the Foraminiferan Reticulomyxa filosa.</title>
        <authorList>
            <person name="Glockner G."/>
            <person name="Hulsmann N."/>
            <person name="Schleicher M."/>
            <person name="Noegel A.A."/>
            <person name="Eichinger L."/>
            <person name="Gallinger C."/>
            <person name="Pawlowski J."/>
            <person name="Sierra R."/>
            <person name="Euteneuer U."/>
            <person name="Pillet L."/>
            <person name="Moustafa A."/>
            <person name="Platzer M."/>
            <person name="Groth M."/>
            <person name="Szafranski K."/>
            <person name="Schliwa M."/>
        </authorList>
    </citation>
    <scope>NUCLEOTIDE SEQUENCE [LARGE SCALE GENOMIC DNA]</scope>
</reference>
<sequence length="195" mass="23245">MNGFHRNYQSCRKSLAVKKYCSKEKNYITNIINFSIINPAVKAAIEGDLDDSMNIIINDPVIARDYLRDNLRMEQSVERLSKSNIERNNKYKFKNVNDISNWNRSKHELWLHGQTKLVKPNLRYHFLKTFVNILYDGIVFDDMNLVNWTIEERVHILDLDETTAINVKYGMLKYLKAFQEYLQVIMYFLTMNNQY</sequence>
<dbReference type="AlphaFoldDB" id="X6LWU4"/>
<comment type="caution">
    <text evidence="1">The sequence shown here is derived from an EMBL/GenBank/DDBJ whole genome shotgun (WGS) entry which is preliminary data.</text>
</comment>
<dbReference type="EMBL" id="ASPP01027742">
    <property type="protein sequence ID" value="ETO05831.1"/>
    <property type="molecule type" value="Genomic_DNA"/>
</dbReference>
<accession>X6LWU4</accession>
<evidence type="ECO:0000313" key="2">
    <source>
        <dbReference type="Proteomes" id="UP000023152"/>
    </source>
</evidence>
<name>X6LWU4_RETFI</name>
<dbReference type="Proteomes" id="UP000023152">
    <property type="component" value="Unassembled WGS sequence"/>
</dbReference>
<protein>
    <submittedName>
        <fullName evidence="1">Uncharacterized protein</fullName>
    </submittedName>
</protein>
<proteinExistence type="predicted"/>